<evidence type="ECO:0000256" key="8">
    <source>
        <dbReference type="PROSITE-ProRule" id="PRU01091"/>
    </source>
</evidence>
<evidence type="ECO:0000259" key="10">
    <source>
        <dbReference type="PROSITE" id="PS51755"/>
    </source>
</evidence>
<dbReference type="SMART" id="SM00862">
    <property type="entry name" value="Trans_reg_C"/>
    <property type="match status" value="1"/>
</dbReference>
<dbReference type="GO" id="GO:0006355">
    <property type="term" value="P:regulation of DNA-templated transcription"/>
    <property type="evidence" value="ECO:0007669"/>
    <property type="project" value="InterPro"/>
</dbReference>
<reference evidence="12" key="1">
    <citation type="journal article" date="2013" name="Genome Announc.">
        <title>Complete Chromosome Sequence of Carnobacterium maltaromaticum LMA 28.</title>
        <authorList>
            <person name="Cailliez-Grimal C."/>
            <person name="Chaillou S."/>
            <person name="Anba-Mondoloni J."/>
            <person name="Loux V."/>
            <person name="Afzal M.I."/>
            <person name="Rahman A."/>
            <person name="Kergourlay G."/>
            <person name="Champomier-Verges M.C."/>
            <person name="Zagorec M."/>
            <person name="Dalgaard P."/>
            <person name="Leisner J.J."/>
            <person name="Prevost H."/>
            <person name="Revol-Junelles A.M."/>
            <person name="Borges F."/>
        </authorList>
    </citation>
    <scope>NUCLEOTIDE SEQUENCE</scope>
    <source>
        <strain evidence="12">LMA28</strain>
    </source>
</reference>
<dbReference type="SUPFAM" id="SSF52172">
    <property type="entry name" value="CheY-like"/>
    <property type="match status" value="1"/>
</dbReference>
<dbReference type="PANTHER" id="PTHR48111">
    <property type="entry name" value="REGULATOR OF RPOS"/>
    <property type="match status" value="1"/>
</dbReference>
<keyword evidence="6" id="KW-0804">Transcription</keyword>
<dbReference type="STRING" id="1234679.BN424_2319"/>
<proteinExistence type="predicted"/>
<dbReference type="Gene3D" id="1.10.10.10">
    <property type="entry name" value="Winged helix-like DNA-binding domain superfamily/Winged helix DNA-binding domain"/>
    <property type="match status" value="1"/>
</dbReference>
<evidence type="ECO:0000256" key="4">
    <source>
        <dbReference type="ARBA" id="ARBA00023125"/>
    </source>
</evidence>
<dbReference type="eggNOG" id="COG0745">
    <property type="taxonomic scope" value="Bacteria"/>
</dbReference>
<protein>
    <submittedName>
        <fullName evidence="11">Response regulator</fullName>
    </submittedName>
</protein>
<dbReference type="HOGENOM" id="CLU_000445_30_4_9"/>
<dbReference type="PROSITE" id="PS51755">
    <property type="entry name" value="OMPR_PHOB"/>
    <property type="match status" value="1"/>
</dbReference>
<evidence type="ECO:0000256" key="6">
    <source>
        <dbReference type="ARBA" id="ARBA00023163"/>
    </source>
</evidence>
<dbReference type="Proteomes" id="UP000000212">
    <property type="component" value="Chromosome"/>
</dbReference>
<dbReference type="SUPFAM" id="SSF46894">
    <property type="entry name" value="C-terminal effector domain of the bipartite response regulators"/>
    <property type="match status" value="1"/>
</dbReference>
<sequence>MKILIVDDEPKILEIVDAYLISKNYSVYKATSGKEALEKYHFISPDLVILDLMLPDISGLDVCETIRKETETPIIMLTAKSGEEDILKGLALGADDYIVKPFSPKELVARVETVLRRSSTFSSHGKLIFNDGELIIIPSTRQVFLTNNELALTSSEFDILAIIASNPNRIFSRSQLIEIVKGMEFSGLERTIDSHIKNLRHKIEKDPKKPNYIVTVHGSGYRFGEGK</sequence>
<feature type="modified residue" description="4-aspartylphosphate" evidence="7">
    <location>
        <position position="51"/>
    </location>
</feature>
<evidence type="ECO:0000256" key="7">
    <source>
        <dbReference type="PROSITE-ProRule" id="PRU00169"/>
    </source>
</evidence>
<dbReference type="CDD" id="cd17574">
    <property type="entry name" value="REC_OmpR"/>
    <property type="match status" value="1"/>
</dbReference>
<dbReference type="PANTHER" id="PTHR48111:SF73">
    <property type="entry name" value="ALKALINE PHOSPHATASE SYNTHESIS TRANSCRIPTIONAL REGULATORY PROTEIN PHOP"/>
    <property type="match status" value="1"/>
</dbReference>
<dbReference type="InterPro" id="IPR036388">
    <property type="entry name" value="WH-like_DNA-bd_sf"/>
</dbReference>
<dbReference type="GO" id="GO:0000156">
    <property type="term" value="F:phosphorelay response regulator activity"/>
    <property type="evidence" value="ECO:0007669"/>
    <property type="project" value="TreeGrafter"/>
</dbReference>
<accession>K8E584</accession>
<dbReference type="InterPro" id="IPR001789">
    <property type="entry name" value="Sig_transdc_resp-reg_receiver"/>
</dbReference>
<dbReference type="GO" id="GO:0005829">
    <property type="term" value="C:cytosol"/>
    <property type="evidence" value="ECO:0007669"/>
    <property type="project" value="TreeGrafter"/>
</dbReference>
<feature type="domain" description="Response regulatory" evidence="9">
    <location>
        <begin position="2"/>
        <end position="115"/>
    </location>
</feature>
<dbReference type="Pfam" id="PF00072">
    <property type="entry name" value="Response_reg"/>
    <property type="match status" value="1"/>
</dbReference>
<dbReference type="KEGG" id="cml:BN424_2319"/>
<dbReference type="Pfam" id="PF00486">
    <property type="entry name" value="Trans_reg_C"/>
    <property type="match status" value="1"/>
</dbReference>
<dbReference type="FunFam" id="3.40.50.2300:FF:000001">
    <property type="entry name" value="DNA-binding response regulator PhoB"/>
    <property type="match status" value="1"/>
</dbReference>
<evidence type="ECO:0000256" key="2">
    <source>
        <dbReference type="ARBA" id="ARBA00023012"/>
    </source>
</evidence>
<gene>
    <name evidence="11" type="primary">OmpR6</name>
    <name evidence="11" type="ORF">BN424_2319</name>
</gene>
<keyword evidence="2" id="KW-0902">Two-component regulatory system</keyword>
<evidence type="ECO:0000256" key="1">
    <source>
        <dbReference type="ARBA" id="ARBA00022553"/>
    </source>
</evidence>
<dbReference type="Gene3D" id="3.40.50.2300">
    <property type="match status" value="1"/>
</dbReference>
<dbReference type="InterPro" id="IPR001867">
    <property type="entry name" value="OmpR/PhoB-type_DNA-bd"/>
</dbReference>
<evidence type="ECO:0000256" key="3">
    <source>
        <dbReference type="ARBA" id="ARBA00023015"/>
    </source>
</evidence>
<keyword evidence="1 7" id="KW-0597">Phosphoprotein</keyword>
<keyword evidence="4 8" id="KW-0238">DNA-binding</keyword>
<dbReference type="InterPro" id="IPR011006">
    <property type="entry name" value="CheY-like_superfamily"/>
</dbReference>
<dbReference type="CDD" id="cd00383">
    <property type="entry name" value="trans_reg_C"/>
    <property type="match status" value="1"/>
</dbReference>
<name>K8E584_CARML</name>
<evidence type="ECO:0000313" key="12">
    <source>
        <dbReference type="Proteomes" id="UP000000212"/>
    </source>
</evidence>
<dbReference type="RefSeq" id="WP_015076883.1">
    <property type="nucleotide sequence ID" value="NC_019425.2"/>
</dbReference>
<keyword evidence="5" id="KW-0010">Activator</keyword>
<evidence type="ECO:0000256" key="5">
    <source>
        <dbReference type="ARBA" id="ARBA00023159"/>
    </source>
</evidence>
<dbReference type="Gene3D" id="6.10.250.690">
    <property type="match status" value="1"/>
</dbReference>
<dbReference type="InterPro" id="IPR016032">
    <property type="entry name" value="Sig_transdc_resp-reg_C-effctor"/>
</dbReference>
<dbReference type="FunFam" id="1.10.10.10:FF:000018">
    <property type="entry name" value="DNA-binding response regulator ResD"/>
    <property type="match status" value="1"/>
</dbReference>
<dbReference type="AlphaFoldDB" id="K8E584"/>
<dbReference type="GO" id="GO:0032993">
    <property type="term" value="C:protein-DNA complex"/>
    <property type="evidence" value="ECO:0007669"/>
    <property type="project" value="TreeGrafter"/>
</dbReference>
<dbReference type="InterPro" id="IPR039420">
    <property type="entry name" value="WalR-like"/>
</dbReference>
<dbReference type="GO" id="GO:0000976">
    <property type="term" value="F:transcription cis-regulatory region binding"/>
    <property type="evidence" value="ECO:0007669"/>
    <property type="project" value="TreeGrafter"/>
</dbReference>
<dbReference type="SMART" id="SM00448">
    <property type="entry name" value="REC"/>
    <property type="match status" value="1"/>
</dbReference>
<keyword evidence="12" id="KW-1185">Reference proteome</keyword>
<dbReference type="PROSITE" id="PS50110">
    <property type="entry name" value="RESPONSE_REGULATORY"/>
    <property type="match status" value="1"/>
</dbReference>
<organism evidence="11 12">
    <name type="scientific">Carnobacterium maltaromaticum LMA28</name>
    <dbReference type="NCBI Taxonomy" id="1234679"/>
    <lineage>
        <taxon>Bacteria</taxon>
        <taxon>Bacillati</taxon>
        <taxon>Bacillota</taxon>
        <taxon>Bacilli</taxon>
        <taxon>Lactobacillales</taxon>
        <taxon>Carnobacteriaceae</taxon>
        <taxon>Carnobacterium</taxon>
    </lineage>
</organism>
<feature type="domain" description="OmpR/PhoB-type" evidence="10">
    <location>
        <begin position="124"/>
        <end position="225"/>
    </location>
</feature>
<dbReference type="OrthoDB" id="9790442at2"/>
<evidence type="ECO:0000313" key="11">
    <source>
        <dbReference type="EMBL" id="CCO11759.2"/>
    </source>
</evidence>
<dbReference type="EMBL" id="HE999757">
    <property type="protein sequence ID" value="CCO11759.2"/>
    <property type="molecule type" value="Genomic_DNA"/>
</dbReference>
<feature type="DNA-binding region" description="OmpR/PhoB-type" evidence="8">
    <location>
        <begin position="124"/>
        <end position="225"/>
    </location>
</feature>
<evidence type="ECO:0000259" key="9">
    <source>
        <dbReference type="PROSITE" id="PS50110"/>
    </source>
</evidence>
<keyword evidence="3" id="KW-0805">Transcription regulation</keyword>